<dbReference type="Pfam" id="PF26078">
    <property type="entry name" value="Baseplate_J_M"/>
    <property type="match status" value="1"/>
</dbReference>
<protein>
    <submittedName>
        <fullName evidence="2">Baseplate J/gp47 family protein</fullName>
    </submittedName>
</protein>
<gene>
    <name evidence="2" type="ORF">J5O05_13885</name>
</gene>
<evidence type="ECO:0000313" key="2">
    <source>
        <dbReference type="EMBL" id="QTH70954.1"/>
    </source>
</evidence>
<evidence type="ECO:0000313" key="3">
    <source>
        <dbReference type="Proteomes" id="UP000664904"/>
    </source>
</evidence>
<accession>A0A975DG57</accession>
<dbReference type="InterPro" id="IPR014507">
    <property type="entry name" value="Baseplate_assembly_J_pred"/>
</dbReference>
<proteinExistence type="predicted"/>
<dbReference type="Proteomes" id="UP000664904">
    <property type="component" value="Chromosome"/>
</dbReference>
<reference evidence="2" key="1">
    <citation type="submission" date="2021-03" db="EMBL/GenBank/DDBJ databases">
        <title>Complete Genome of Pseudoalteromonas xiamenensis STKMTI.2, a new potential marine bacterium producing anti-Vibrio compounds.</title>
        <authorList>
            <person name="Handayani D.P."/>
            <person name="Isnansetyo A."/>
            <person name="Istiqomah I."/>
            <person name="Jumina J."/>
        </authorList>
    </citation>
    <scope>NUCLEOTIDE SEQUENCE</scope>
    <source>
        <strain evidence="2">STKMTI.2</strain>
    </source>
</reference>
<evidence type="ECO:0000259" key="1">
    <source>
        <dbReference type="Pfam" id="PF26078"/>
    </source>
</evidence>
<dbReference type="AlphaFoldDB" id="A0A975DG57"/>
<dbReference type="KEGG" id="pxi:J5O05_13885"/>
<dbReference type="RefSeq" id="WP_208842596.1">
    <property type="nucleotide sequence ID" value="NZ_CP072133.1"/>
</dbReference>
<keyword evidence="3" id="KW-1185">Reference proteome</keyword>
<dbReference type="PIRSF" id="PIRSF020481">
    <property type="entry name" value="BAP"/>
    <property type="match status" value="1"/>
</dbReference>
<sequence>MQTTRLLDMSSVPVPDSISLLDFEAKVAELKTQLTSRHPEYTDVLEFESELMTALLELIAYQSLMMDARVNDAVRGTMLASAQGRDLDGIAVRYGLSRATGETDARFRLRVQQVFEGLNTAGSLQAYQFHALNADPLVKDVYVVSPNPCEIALTILSHEGNGVPTQSLLDKLHSYFGLSIDGKMASAVPSHVRPLGDKVVIHAAKTRQFEVKAQILIASGPSQSVLEKQLNAAMTRYLAIQHGLGKPITMLGLYTALNHSGVINAKLIEPTQDILTSADEVPVCSSIHLSLSKESL</sequence>
<name>A0A975DG57_9GAMM</name>
<organism evidence="2 3">
    <name type="scientific">Pseudoalteromonas xiamenensis</name>
    <dbReference type="NCBI Taxonomy" id="882626"/>
    <lineage>
        <taxon>Bacteria</taxon>
        <taxon>Pseudomonadati</taxon>
        <taxon>Pseudomonadota</taxon>
        <taxon>Gammaproteobacteria</taxon>
        <taxon>Alteromonadales</taxon>
        <taxon>Pseudoalteromonadaceae</taxon>
        <taxon>Pseudoalteromonas</taxon>
    </lineage>
</organism>
<dbReference type="EMBL" id="CP072133">
    <property type="protein sequence ID" value="QTH70954.1"/>
    <property type="molecule type" value="Genomic_DNA"/>
</dbReference>
<dbReference type="InterPro" id="IPR058531">
    <property type="entry name" value="Baseplate_J_M"/>
</dbReference>
<feature type="domain" description="Baseplate J-like central" evidence="1">
    <location>
        <begin position="120"/>
        <end position="201"/>
    </location>
</feature>